<feature type="transmembrane region" description="Helical" evidence="5">
    <location>
        <begin position="171"/>
        <end position="192"/>
    </location>
</feature>
<evidence type="ECO:0000256" key="3">
    <source>
        <dbReference type="ARBA" id="ARBA00022989"/>
    </source>
</evidence>
<sequence>MSAPHETAVSPFKQPKAVWAVAFACVISFMGIGLVDPILPALANDLHASPSQVSLLFTSYLVVTAVAMLAVGWVSSRIGAKRTLVAGLVIIVVFAALAGASGSIGGIVGFRAGWGLGNALFIATSLAVIVASASGGFGGAIILYETALGLGIAVGPLLGGELGSISWRWPFFGVAILMAIALAATLLMVKPLPKPARKVSLTAPLKALRHRGLLTMGIMALLYNWGFFTMLGYAPYPMELNAHKLGLVFTAWGLLVAAFSVFFAPRLQARFGTAPVLYVNMAGLAIVMVVIAAGVATPATVIAAVIVSGAFIGINNTLTTQAVMLVSPVERPIASSAYGFVRFIGGGLAPYVAGKLADHFDLSVPFYVGGVAFLLAIVVLASGHKLVSAAENAPAVTAPAGERGLAEAVPVREHGLAEAAPAGDRPVVVAVGSTPDAAATVDAAALVARREGRPLEVVHVRETMVIEELAIQPEAEAAARAAVARHLDRLAGTGVSATGRIIESVGDHAAAGRAVARLAAEVNAPLIAIGRSPRGPVAQFTDGSFTSALNHAATTSVVLVSPEAEPRPLTPEAIAELRAG</sequence>
<keyword evidence="2 5" id="KW-0812">Transmembrane</keyword>
<feature type="transmembrane region" description="Helical" evidence="5">
    <location>
        <begin position="276"/>
        <end position="296"/>
    </location>
</feature>
<feature type="domain" description="Major facilitator superfamily (MFS) profile" evidence="6">
    <location>
        <begin position="17"/>
        <end position="388"/>
    </location>
</feature>
<organism evidence="7 8">
    <name type="scientific">Paractinoplanes deccanensis</name>
    <dbReference type="NCBI Taxonomy" id="113561"/>
    <lineage>
        <taxon>Bacteria</taxon>
        <taxon>Bacillati</taxon>
        <taxon>Actinomycetota</taxon>
        <taxon>Actinomycetes</taxon>
        <taxon>Micromonosporales</taxon>
        <taxon>Micromonosporaceae</taxon>
        <taxon>Paractinoplanes</taxon>
    </lineage>
</organism>
<feature type="transmembrane region" description="Helical" evidence="5">
    <location>
        <begin position="141"/>
        <end position="159"/>
    </location>
</feature>
<dbReference type="InterPro" id="IPR053200">
    <property type="entry name" value="YfmO-like"/>
</dbReference>
<evidence type="ECO:0000256" key="5">
    <source>
        <dbReference type="SAM" id="Phobius"/>
    </source>
</evidence>
<evidence type="ECO:0000256" key="1">
    <source>
        <dbReference type="ARBA" id="ARBA00004651"/>
    </source>
</evidence>
<feature type="transmembrane region" description="Helical" evidence="5">
    <location>
        <begin position="333"/>
        <end position="352"/>
    </location>
</feature>
<feature type="transmembrane region" description="Helical" evidence="5">
    <location>
        <begin position="213"/>
        <end position="233"/>
    </location>
</feature>
<feature type="transmembrane region" description="Helical" evidence="5">
    <location>
        <begin position="364"/>
        <end position="382"/>
    </location>
</feature>
<dbReference type="PRINTS" id="PR01035">
    <property type="entry name" value="TCRTETA"/>
</dbReference>
<feature type="transmembrane region" description="Helical" evidence="5">
    <location>
        <begin position="86"/>
        <end position="108"/>
    </location>
</feature>
<dbReference type="SUPFAM" id="SSF103473">
    <property type="entry name" value="MFS general substrate transporter"/>
    <property type="match status" value="1"/>
</dbReference>
<dbReference type="InterPro" id="IPR014729">
    <property type="entry name" value="Rossmann-like_a/b/a_fold"/>
</dbReference>
<evidence type="ECO:0000313" key="7">
    <source>
        <dbReference type="EMBL" id="GID79506.1"/>
    </source>
</evidence>
<dbReference type="InterPro" id="IPR001958">
    <property type="entry name" value="Tet-R_TetA/multi-R_MdtG-like"/>
</dbReference>
<dbReference type="PROSITE" id="PS50850">
    <property type="entry name" value="MFS"/>
    <property type="match status" value="1"/>
</dbReference>
<reference evidence="7 8" key="1">
    <citation type="submission" date="2021-01" db="EMBL/GenBank/DDBJ databases">
        <title>Whole genome shotgun sequence of Actinoplanes deccanensis NBRC 13994.</title>
        <authorList>
            <person name="Komaki H."/>
            <person name="Tamura T."/>
        </authorList>
    </citation>
    <scope>NUCLEOTIDE SEQUENCE [LARGE SCALE GENOMIC DNA]</scope>
    <source>
        <strain evidence="7 8">NBRC 13994</strain>
    </source>
</reference>
<dbReference type="Pfam" id="PF00582">
    <property type="entry name" value="Usp"/>
    <property type="match status" value="1"/>
</dbReference>
<keyword evidence="3 5" id="KW-1133">Transmembrane helix</keyword>
<dbReference type="Pfam" id="PF07690">
    <property type="entry name" value="MFS_1"/>
    <property type="match status" value="2"/>
</dbReference>
<feature type="transmembrane region" description="Helical" evidence="5">
    <location>
        <begin position="114"/>
        <end position="134"/>
    </location>
</feature>
<dbReference type="Gene3D" id="1.20.1250.20">
    <property type="entry name" value="MFS general substrate transporter like domains"/>
    <property type="match status" value="1"/>
</dbReference>
<comment type="caution">
    <text evidence="7">The sequence shown here is derived from an EMBL/GenBank/DDBJ whole genome shotgun (WGS) entry which is preliminary data.</text>
</comment>
<feature type="transmembrane region" description="Helical" evidence="5">
    <location>
        <begin position="17"/>
        <end position="35"/>
    </location>
</feature>
<dbReference type="RefSeq" id="WP_203775770.1">
    <property type="nucleotide sequence ID" value="NZ_BAAABO010000064.1"/>
</dbReference>
<dbReference type="Gene3D" id="3.40.50.620">
    <property type="entry name" value="HUPs"/>
    <property type="match status" value="1"/>
</dbReference>
<dbReference type="CDD" id="cd17474">
    <property type="entry name" value="MFS_YfmO_like"/>
    <property type="match status" value="1"/>
</dbReference>
<feature type="transmembrane region" description="Helical" evidence="5">
    <location>
        <begin position="245"/>
        <end position="264"/>
    </location>
</feature>
<keyword evidence="8" id="KW-1185">Reference proteome</keyword>
<dbReference type="InterPro" id="IPR011701">
    <property type="entry name" value="MFS"/>
</dbReference>
<dbReference type="InterPro" id="IPR036259">
    <property type="entry name" value="MFS_trans_sf"/>
</dbReference>
<keyword evidence="4 5" id="KW-0472">Membrane</keyword>
<dbReference type="EMBL" id="BOMI01000172">
    <property type="protein sequence ID" value="GID79506.1"/>
    <property type="molecule type" value="Genomic_DNA"/>
</dbReference>
<evidence type="ECO:0000313" key="8">
    <source>
        <dbReference type="Proteomes" id="UP000609879"/>
    </source>
</evidence>
<dbReference type="InterPro" id="IPR020846">
    <property type="entry name" value="MFS_dom"/>
</dbReference>
<dbReference type="PANTHER" id="PTHR43683:SF1">
    <property type="entry name" value="MULTIDRUG EFFLUX PROTEIN YFMO"/>
    <property type="match status" value="1"/>
</dbReference>
<protein>
    <submittedName>
        <fullName evidence="7">MFS transporter</fullName>
    </submittedName>
</protein>
<evidence type="ECO:0000259" key="6">
    <source>
        <dbReference type="PROSITE" id="PS50850"/>
    </source>
</evidence>
<dbReference type="PANTHER" id="PTHR43683">
    <property type="entry name" value="MULTIDRUG EFFLUX PROTEIN YFMO"/>
    <property type="match status" value="1"/>
</dbReference>
<dbReference type="InterPro" id="IPR006016">
    <property type="entry name" value="UspA"/>
</dbReference>
<evidence type="ECO:0000256" key="2">
    <source>
        <dbReference type="ARBA" id="ARBA00022692"/>
    </source>
</evidence>
<accession>A0ABQ3YHL6</accession>
<name>A0ABQ3YHL6_9ACTN</name>
<dbReference type="Proteomes" id="UP000609879">
    <property type="component" value="Unassembled WGS sequence"/>
</dbReference>
<feature type="transmembrane region" description="Helical" evidence="5">
    <location>
        <begin position="302"/>
        <end position="326"/>
    </location>
</feature>
<proteinExistence type="predicted"/>
<feature type="transmembrane region" description="Helical" evidence="5">
    <location>
        <begin position="55"/>
        <end position="74"/>
    </location>
</feature>
<gene>
    <name evidence="7" type="ORF">Ade02nite_81470</name>
</gene>
<dbReference type="SUPFAM" id="SSF52402">
    <property type="entry name" value="Adenine nucleotide alpha hydrolases-like"/>
    <property type="match status" value="1"/>
</dbReference>
<evidence type="ECO:0000256" key="4">
    <source>
        <dbReference type="ARBA" id="ARBA00023136"/>
    </source>
</evidence>
<comment type="subcellular location">
    <subcellularLocation>
        <location evidence="1">Cell membrane</location>
        <topology evidence="1">Multi-pass membrane protein</topology>
    </subcellularLocation>
</comment>